<keyword evidence="2" id="KW-0378">Hydrolase</keyword>
<gene>
    <name evidence="9" type="ORF">GTS_33970</name>
</gene>
<evidence type="ECO:0008006" key="11">
    <source>
        <dbReference type="Google" id="ProtNLM"/>
    </source>
</evidence>
<dbReference type="EMBL" id="BJFL01000017">
    <property type="protein sequence ID" value="GDY31764.1"/>
    <property type="molecule type" value="Genomic_DNA"/>
</dbReference>
<keyword evidence="10" id="KW-1185">Reference proteome</keyword>
<dbReference type="PROSITE" id="PS51192">
    <property type="entry name" value="HELICASE_ATP_BIND_1"/>
    <property type="match status" value="1"/>
</dbReference>
<keyword evidence="1" id="KW-0547">Nucleotide-binding</keyword>
<evidence type="ECO:0000256" key="4">
    <source>
        <dbReference type="ARBA" id="ARBA00022840"/>
    </source>
</evidence>
<evidence type="ECO:0000256" key="3">
    <source>
        <dbReference type="ARBA" id="ARBA00022806"/>
    </source>
</evidence>
<feature type="domain" description="Helicase C-terminal" evidence="8">
    <location>
        <begin position="214"/>
        <end position="402"/>
    </location>
</feature>
<comment type="caution">
    <text evidence="9">The sequence shown here is derived from an EMBL/GenBank/DDBJ whole genome shotgun (WGS) entry which is preliminary data.</text>
</comment>
<dbReference type="PANTHER" id="PTHR47961:SF6">
    <property type="entry name" value="DNA-DIRECTED DNA POLYMERASE"/>
    <property type="match status" value="1"/>
</dbReference>
<dbReference type="InterPro" id="IPR050474">
    <property type="entry name" value="Hel308_SKI2-like"/>
</dbReference>
<dbReference type="GO" id="GO:0003676">
    <property type="term" value="F:nucleic acid binding"/>
    <property type="evidence" value="ECO:0007669"/>
    <property type="project" value="InterPro"/>
</dbReference>
<evidence type="ECO:0000259" key="7">
    <source>
        <dbReference type="PROSITE" id="PS51192"/>
    </source>
</evidence>
<evidence type="ECO:0000259" key="6">
    <source>
        <dbReference type="PROSITE" id="PS50966"/>
    </source>
</evidence>
<accession>A0A4D4J8B4</accession>
<keyword evidence="5" id="KW-0862">Zinc</keyword>
<evidence type="ECO:0000313" key="10">
    <source>
        <dbReference type="Proteomes" id="UP000298860"/>
    </source>
</evidence>
<proteinExistence type="predicted"/>
<protein>
    <recommendedName>
        <fullName evidence="11">Helicase</fullName>
    </recommendedName>
</protein>
<evidence type="ECO:0000256" key="5">
    <source>
        <dbReference type="PROSITE-ProRule" id="PRU00325"/>
    </source>
</evidence>
<dbReference type="InterPro" id="IPR027417">
    <property type="entry name" value="P-loop_NTPase"/>
</dbReference>
<evidence type="ECO:0000313" key="9">
    <source>
        <dbReference type="EMBL" id="GDY31764.1"/>
    </source>
</evidence>
<dbReference type="GO" id="GO:0016787">
    <property type="term" value="F:hydrolase activity"/>
    <property type="evidence" value="ECO:0007669"/>
    <property type="project" value="UniProtKB-KW"/>
</dbReference>
<reference evidence="10" key="1">
    <citation type="submission" date="2019-04" db="EMBL/GenBank/DDBJ databases">
        <title>Draft genome sequence of Pseudonocardiaceae bacterium SL3-2-4.</title>
        <authorList>
            <person name="Ningsih F."/>
            <person name="Yokota A."/>
            <person name="Sakai Y."/>
            <person name="Nanatani K."/>
            <person name="Yabe S."/>
            <person name="Oetari A."/>
            <person name="Sjamsuridzal W."/>
        </authorList>
    </citation>
    <scope>NUCLEOTIDE SEQUENCE [LARGE SCALE GENOMIC DNA]</scope>
    <source>
        <strain evidence="10">SL3-2-4</strain>
    </source>
</reference>
<dbReference type="GO" id="GO:0008270">
    <property type="term" value="F:zinc ion binding"/>
    <property type="evidence" value="ECO:0007669"/>
    <property type="project" value="UniProtKB-KW"/>
</dbReference>
<dbReference type="Gene3D" id="1.10.3380.20">
    <property type="match status" value="1"/>
</dbReference>
<keyword evidence="4" id="KW-0067">ATP-binding</keyword>
<dbReference type="InterPro" id="IPR001650">
    <property type="entry name" value="Helicase_C-like"/>
</dbReference>
<sequence>MTAVTDVRHVAMSAVVTISALSFPLVERADRLGVLDGRSAFVVAPTATGKSHIGHEAIRRALRGGGGDELHAYLVPYRALAREIYDGFLRMLDGSHVRARLLTGDHRDPLRPDQADLVVATYESFAALVRSQPVRPGIVVADEVHLLADEQRGPLVEGLLAQLLTDHGARGLLALSAVVDNADELAEWLGVPVVRGTVADRPVGLQLGDRVVDDLDDAVLNLLRDCPDQALVFCSSRPGAERTAALLADRLGLPARTMPALEEESDPVLDLLPRGVAYHHAGLPGPVRQHVERLYRDGTIRVIACTPTLAAGVNLPSGAVVVRDVFRREAVRGRYRPVLLPTGEVLNMLGRAGRPGQVTGGRATVLVERAHVAEVGNLLTAIRAGRGGRVDSRLTARFESLMRFVLAVVVARGETTRDDIVGTFRRTLAHHSDPAEVSFDRTLRDDLMEDLRAYERARRDGVHMVDHQLTAEGVDAVVDSKGRQYDVRLRITGCRCDCPAGSRYYREQVCKHQALVVHELLFGEHVDAESRARALYLCGHVFGGVLDIGTRLAEALHLLVRWELVEQIPGGWRATGLGEVASASGFDLLLVHQVAERLRHTGSADHREIARWAVADLYADAKQRDRWTTAIERWLAEENLREGGLPTRYRGDFEQGVDRLAQVCRLYEQAARRLGREQLAAAARDAAGAVCYGVAPELVPLMALNFPQLRRARARYLHDRGVRDLTGLANADPAALADPRRVPLAYLTDWVDRARQLHAARAVAVADRDEHPAEFDELVARFRVDPAAL</sequence>
<evidence type="ECO:0000259" key="8">
    <source>
        <dbReference type="PROSITE" id="PS51194"/>
    </source>
</evidence>
<dbReference type="Gene3D" id="3.40.50.300">
    <property type="entry name" value="P-loop containing nucleotide triphosphate hydrolases"/>
    <property type="match status" value="2"/>
</dbReference>
<dbReference type="GO" id="GO:0005524">
    <property type="term" value="F:ATP binding"/>
    <property type="evidence" value="ECO:0007669"/>
    <property type="project" value="UniProtKB-KW"/>
</dbReference>
<keyword evidence="5" id="KW-0479">Metal-binding</keyword>
<name>A0A4D4J8B4_9PSEU</name>
<dbReference type="SMART" id="SM00490">
    <property type="entry name" value="HELICc"/>
    <property type="match status" value="1"/>
</dbReference>
<dbReference type="Proteomes" id="UP000298860">
    <property type="component" value="Unassembled WGS sequence"/>
</dbReference>
<feature type="domain" description="SWIM-type" evidence="6">
    <location>
        <begin position="485"/>
        <end position="521"/>
    </location>
</feature>
<feature type="domain" description="Helicase ATP-binding" evidence="7">
    <location>
        <begin position="31"/>
        <end position="197"/>
    </location>
</feature>
<evidence type="ECO:0000256" key="2">
    <source>
        <dbReference type="ARBA" id="ARBA00022801"/>
    </source>
</evidence>
<keyword evidence="5" id="KW-0863">Zinc-finger</keyword>
<dbReference type="InterPro" id="IPR011545">
    <property type="entry name" value="DEAD/DEAH_box_helicase_dom"/>
</dbReference>
<dbReference type="SMART" id="SM00487">
    <property type="entry name" value="DEXDc"/>
    <property type="match status" value="1"/>
</dbReference>
<organism evidence="9 10">
    <name type="scientific">Gandjariella thermophila</name>
    <dbReference type="NCBI Taxonomy" id="1931992"/>
    <lineage>
        <taxon>Bacteria</taxon>
        <taxon>Bacillati</taxon>
        <taxon>Actinomycetota</taxon>
        <taxon>Actinomycetes</taxon>
        <taxon>Pseudonocardiales</taxon>
        <taxon>Pseudonocardiaceae</taxon>
        <taxon>Gandjariella</taxon>
    </lineage>
</organism>
<dbReference type="SUPFAM" id="SSF158702">
    <property type="entry name" value="Sec63 N-terminal domain-like"/>
    <property type="match status" value="1"/>
</dbReference>
<dbReference type="PANTHER" id="PTHR47961">
    <property type="entry name" value="DNA POLYMERASE THETA, PUTATIVE (AFU_ORTHOLOGUE AFUA_1G05260)-RELATED"/>
    <property type="match status" value="1"/>
</dbReference>
<dbReference type="Pfam" id="PF00270">
    <property type="entry name" value="DEAD"/>
    <property type="match status" value="1"/>
</dbReference>
<dbReference type="PROSITE" id="PS50966">
    <property type="entry name" value="ZF_SWIM"/>
    <property type="match status" value="1"/>
</dbReference>
<keyword evidence="3" id="KW-0347">Helicase</keyword>
<dbReference type="GO" id="GO:0004386">
    <property type="term" value="F:helicase activity"/>
    <property type="evidence" value="ECO:0007669"/>
    <property type="project" value="UniProtKB-KW"/>
</dbReference>
<dbReference type="InterPro" id="IPR007527">
    <property type="entry name" value="Znf_SWIM"/>
</dbReference>
<dbReference type="AlphaFoldDB" id="A0A4D4J8B4"/>
<dbReference type="SUPFAM" id="SSF52540">
    <property type="entry name" value="P-loop containing nucleoside triphosphate hydrolases"/>
    <property type="match status" value="1"/>
</dbReference>
<dbReference type="PROSITE" id="PS51194">
    <property type="entry name" value="HELICASE_CTER"/>
    <property type="match status" value="1"/>
</dbReference>
<dbReference type="InterPro" id="IPR014001">
    <property type="entry name" value="Helicase_ATP-bd"/>
</dbReference>
<evidence type="ECO:0000256" key="1">
    <source>
        <dbReference type="ARBA" id="ARBA00022741"/>
    </source>
</evidence>